<accession>A0ABS8HV74</accession>
<dbReference type="SUPFAM" id="SSF47336">
    <property type="entry name" value="ACP-like"/>
    <property type="match status" value="1"/>
</dbReference>
<keyword evidence="3" id="KW-1185">Reference proteome</keyword>
<name>A0ABS8HV74_9FIRM</name>
<dbReference type="InterPro" id="IPR036736">
    <property type="entry name" value="ACP-like_sf"/>
</dbReference>
<dbReference type="Pfam" id="PF00550">
    <property type="entry name" value="PP-binding"/>
    <property type="match status" value="1"/>
</dbReference>
<sequence>MNKTDIFEIIVRHTYEVIPELESELIKPSDQLAQLGANSVDRAEIVAMTMESLSLEIPRVELFGAKNIGELVDVLYEKSKSV</sequence>
<protein>
    <submittedName>
        <fullName evidence="2">Acyl carrier protein</fullName>
    </submittedName>
</protein>
<evidence type="ECO:0000259" key="1">
    <source>
        <dbReference type="PROSITE" id="PS50075"/>
    </source>
</evidence>
<dbReference type="Proteomes" id="UP001165492">
    <property type="component" value="Unassembled WGS sequence"/>
</dbReference>
<evidence type="ECO:0000313" key="2">
    <source>
        <dbReference type="EMBL" id="MCC5467071.1"/>
    </source>
</evidence>
<dbReference type="Gene3D" id="1.10.1200.10">
    <property type="entry name" value="ACP-like"/>
    <property type="match status" value="1"/>
</dbReference>
<dbReference type="PROSITE" id="PS50075">
    <property type="entry name" value="CARRIER"/>
    <property type="match status" value="1"/>
</dbReference>
<gene>
    <name evidence="2" type="ORF">LMF89_17140</name>
</gene>
<proteinExistence type="predicted"/>
<dbReference type="InterPro" id="IPR009081">
    <property type="entry name" value="PP-bd_ACP"/>
</dbReference>
<feature type="domain" description="Carrier" evidence="1">
    <location>
        <begin position="4"/>
        <end position="79"/>
    </location>
</feature>
<organism evidence="2 3">
    <name type="scientific">Pelosinus baikalensis</name>
    <dbReference type="NCBI Taxonomy" id="2892015"/>
    <lineage>
        <taxon>Bacteria</taxon>
        <taxon>Bacillati</taxon>
        <taxon>Bacillota</taxon>
        <taxon>Negativicutes</taxon>
        <taxon>Selenomonadales</taxon>
        <taxon>Sporomusaceae</taxon>
        <taxon>Pelosinus</taxon>
    </lineage>
</organism>
<comment type="caution">
    <text evidence="2">The sequence shown here is derived from an EMBL/GenBank/DDBJ whole genome shotgun (WGS) entry which is preliminary data.</text>
</comment>
<reference evidence="2" key="1">
    <citation type="submission" date="2021-11" db="EMBL/GenBank/DDBJ databases">
        <title>Description of a new species Pelosinus isolated from the bottom sediments of Lake Baikal.</title>
        <authorList>
            <person name="Zakharyuk A."/>
        </authorList>
    </citation>
    <scope>NUCLEOTIDE SEQUENCE</scope>
    <source>
        <strain evidence="2">Bkl1</strain>
    </source>
</reference>
<evidence type="ECO:0000313" key="3">
    <source>
        <dbReference type="Proteomes" id="UP001165492"/>
    </source>
</evidence>
<dbReference type="NCBIfam" id="NF005502">
    <property type="entry name" value="PRK07117.1"/>
    <property type="match status" value="1"/>
</dbReference>
<dbReference type="EMBL" id="JAJHJB010000027">
    <property type="protein sequence ID" value="MCC5467071.1"/>
    <property type="molecule type" value="Genomic_DNA"/>
</dbReference>
<dbReference type="RefSeq" id="WP_229536136.1">
    <property type="nucleotide sequence ID" value="NZ_JAJHJB010000027.1"/>
</dbReference>